<protein>
    <recommendedName>
        <fullName evidence="3">DUF2271 domain-containing protein</fullName>
    </recommendedName>
</protein>
<proteinExistence type="predicted"/>
<dbReference type="PIRSF" id="PIRSF014995">
    <property type="entry name" value="UCP014995"/>
    <property type="match status" value="1"/>
</dbReference>
<dbReference type="Pfam" id="PF10029">
    <property type="entry name" value="DUF2271"/>
    <property type="match status" value="1"/>
</dbReference>
<keyword evidence="2" id="KW-1185">Reference proteome</keyword>
<comment type="caution">
    <text evidence="1">The sequence shown here is derived from an EMBL/GenBank/DDBJ whole genome shotgun (WGS) entry which is preliminary data.</text>
</comment>
<dbReference type="Proteomes" id="UP000242258">
    <property type="component" value="Unassembled WGS sequence"/>
</dbReference>
<evidence type="ECO:0000313" key="2">
    <source>
        <dbReference type="Proteomes" id="UP000242258"/>
    </source>
</evidence>
<name>A0A1E7QA85_9GAMM</name>
<reference evidence="2" key="1">
    <citation type="submission" date="2016-09" db="EMBL/GenBank/DDBJ databases">
        <authorList>
            <person name="Wan X."/>
            <person name="Hou S."/>
        </authorList>
    </citation>
    <scope>NUCLEOTIDE SEQUENCE [LARGE SCALE GENOMIC DNA]</scope>
    <source>
        <strain evidence="2">KH87</strain>
    </source>
</reference>
<sequence length="165" mass="18470">MALTLVISIFSSHKLSASEINLTVTLPRLNVAEYHAPYVAVWIEDEQRKITHIAVWYDTALSNNKGQEWLKDLRQWWRRGGRELSMPVDGLSGATKGPGQHIIQAQLSAVLSKLPAGKYRIMVEAAREVGGRELLQLPIQLPLTEQSLPAEIAGKAEIELIRLHF</sequence>
<evidence type="ECO:0000313" key="1">
    <source>
        <dbReference type="EMBL" id="OEY71112.1"/>
    </source>
</evidence>
<accession>A0A1E7QA85</accession>
<evidence type="ECO:0008006" key="3">
    <source>
        <dbReference type="Google" id="ProtNLM"/>
    </source>
</evidence>
<dbReference type="InterPro" id="IPR014469">
    <property type="entry name" value="DUF2271"/>
</dbReference>
<dbReference type="STRING" id="1628148.BI198_14025"/>
<gene>
    <name evidence="1" type="ORF">BI198_14025</name>
</gene>
<dbReference type="EMBL" id="MKEK01000001">
    <property type="protein sequence ID" value="OEY71112.1"/>
    <property type="molecule type" value="Genomic_DNA"/>
</dbReference>
<organism evidence="1 2">
    <name type="scientific">Rheinheimera salexigens</name>
    <dbReference type="NCBI Taxonomy" id="1628148"/>
    <lineage>
        <taxon>Bacteria</taxon>
        <taxon>Pseudomonadati</taxon>
        <taxon>Pseudomonadota</taxon>
        <taxon>Gammaproteobacteria</taxon>
        <taxon>Chromatiales</taxon>
        <taxon>Chromatiaceae</taxon>
        <taxon>Rheinheimera</taxon>
    </lineage>
</organism>
<dbReference type="AlphaFoldDB" id="A0A1E7QA85"/>